<dbReference type="InterPro" id="IPR003676">
    <property type="entry name" value="SAUR_fam"/>
</dbReference>
<reference evidence="4" key="1">
    <citation type="submission" date="2021-01" db="EMBL/GenBank/DDBJ databases">
        <authorList>
            <person name="Lovell J.T."/>
            <person name="Bentley N."/>
            <person name="Bhattarai G."/>
            <person name="Jenkins J.W."/>
            <person name="Sreedasyam A."/>
            <person name="Alarcon Y."/>
            <person name="Bock C."/>
            <person name="Boston L."/>
            <person name="Carlson J."/>
            <person name="Cervantes K."/>
            <person name="Clermont K."/>
            <person name="Krom N."/>
            <person name="Kubenka K."/>
            <person name="Mamidi S."/>
            <person name="Mattison C."/>
            <person name="Monteros M."/>
            <person name="Pisani C."/>
            <person name="Plott C."/>
            <person name="Rajasekar S."/>
            <person name="Rhein H.S."/>
            <person name="Rohla C."/>
            <person name="Song M."/>
            <person name="Hilaire R.S."/>
            <person name="Shu S."/>
            <person name="Wells L."/>
            <person name="Wang X."/>
            <person name="Webber J."/>
            <person name="Heerema R.J."/>
            <person name="Klein P."/>
            <person name="Conner P."/>
            <person name="Grauke L."/>
            <person name="Grimwood J."/>
            <person name="Schmutz J."/>
            <person name="Randall J.J."/>
        </authorList>
    </citation>
    <scope>NUCLEOTIDE SEQUENCE</scope>
    <source>
        <tissue evidence="4">Leaf</tissue>
    </source>
</reference>
<keyword evidence="3" id="KW-1133">Transmembrane helix</keyword>
<feature type="transmembrane region" description="Helical" evidence="3">
    <location>
        <begin position="42"/>
        <end position="59"/>
    </location>
</feature>
<comment type="caution">
    <text evidence="4">The sequence shown here is derived from an EMBL/GenBank/DDBJ whole genome shotgun (WGS) entry which is preliminary data.</text>
</comment>
<dbReference type="Proteomes" id="UP000811246">
    <property type="component" value="Chromosome 2"/>
</dbReference>
<protein>
    <submittedName>
        <fullName evidence="4">Uncharacterized protein</fullName>
    </submittedName>
</protein>
<comment type="similarity">
    <text evidence="1">Belongs to the ARG7 family.</text>
</comment>
<evidence type="ECO:0000313" key="5">
    <source>
        <dbReference type="Proteomes" id="UP000811246"/>
    </source>
</evidence>
<gene>
    <name evidence="4" type="ORF">I3842_02G143600</name>
</gene>
<keyword evidence="3" id="KW-0472">Membrane</keyword>
<evidence type="ECO:0000256" key="3">
    <source>
        <dbReference type="SAM" id="Phobius"/>
    </source>
</evidence>
<feature type="compositionally biased region" description="Polar residues" evidence="2">
    <location>
        <begin position="10"/>
        <end position="22"/>
    </location>
</feature>
<sequence length="123" mass="13988">MLRQKHMNPRRQTNSCPSSYSNSGQCIPPVFITLYVGQERKCFLILTQFLNLLVFVGLLKKTEEELGFFEKMLKLLEIDENGFRGLGLDDFLKLVLKIGSESCNEATSSSFHMATPLLQKARV</sequence>
<dbReference type="GO" id="GO:0009733">
    <property type="term" value="P:response to auxin"/>
    <property type="evidence" value="ECO:0007669"/>
    <property type="project" value="InterPro"/>
</dbReference>
<name>A0A922FSU7_CARIL</name>
<accession>A0A922FSU7</accession>
<proteinExistence type="inferred from homology"/>
<keyword evidence="3" id="KW-0812">Transmembrane</keyword>
<evidence type="ECO:0000313" key="4">
    <source>
        <dbReference type="EMBL" id="KAG6727816.1"/>
    </source>
</evidence>
<feature type="region of interest" description="Disordered" evidence="2">
    <location>
        <begin position="1"/>
        <end position="22"/>
    </location>
</feature>
<evidence type="ECO:0000256" key="2">
    <source>
        <dbReference type="SAM" id="MobiDB-lite"/>
    </source>
</evidence>
<dbReference type="EMBL" id="CM031826">
    <property type="protein sequence ID" value="KAG6727816.1"/>
    <property type="molecule type" value="Genomic_DNA"/>
</dbReference>
<evidence type="ECO:0000256" key="1">
    <source>
        <dbReference type="ARBA" id="ARBA00006974"/>
    </source>
</evidence>
<dbReference type="Pfam" id="PF02519">
    <property type="entry name" value="Auxin_inducible"/>
    <property type="match status" value="1"/>
</dbReference>
<organism evidence="4 5">
    <name type="scientific">Carya illinoinensis</name>
    <name type="common">Pecan</name>
    <dbReference type="NCBI Taxonomy" id="32201"/>
    <lineage>
        <taxon>Eukaryota</taxon>
        <taxon>Viridiplantae</taxon>
        <taxon>Streptophyta</taxon>
        <taxon>Embryophyta</taxon>
        <taxon>Tracheophyta</taxon>
        <taxon>Spermatophyta</taxon>
        <taxon>Magnoliopsida</taxon>
        <taxon>eudicotyledons</taxon>
        <taxon>Gunneridae</taxon>
        <taxon>Pentapetalae</taxon>
        <taxon>rosids</taxon>
        <taxon>fabids</taxon>
        <taxon>Fagales</taxon>
        <taxon>Juglandaceae</taxon>
        <taxon>Carya</taxon>
    </lineage>
</organism>
<dbReference type="AlphaFoldDB" id="A0A922FSU7"/>